<dbReference type="PROSITE" id="PS51318">
    <property type="entry name" value="TAT"/>
    <property type="match status" value="1"/>
</dbReference>
<dbReference type="CDD" id="cd13578">
    <property type="entry name" value="PBP2_Bug27"/>
    <property type="match status" value="1"/>
</dbReference>
<sequence>MLQSRLFPRQTSLDANPGSNEHHSGPASLRAQPPRRRTALLAATFAAGAALFTAPGAHADANWPSRPITLIVPFPTGGTTDVLARALGDSLSRSLGQPVVVESKPGAGATIGADFVSKAKPDGYTLLMGAVHHTIATSVYPALSYNFQKDLVAVAPIAMVPNVLVVNAAQTPARNVAELVTQAKAATQPLAYGSNGFGTAQHLIGTQFQTQTGAKLLHVPYKGSGPLTTDLLGGQVTMSFDTITTVLPHIQSGKLRALAVTTAKRSAALPDVPTLAEAGLANFDIGTWFGVLAPAGTPQPVVQKLSAEITRITDSPEFRQRLAAAGAEPMKATPDGFAKRIDAETRKFATLVKENNIKVE</sequence>
<dbReference type="PANTHER" id="PTHR42928">
    <property type="entry name" value="TRICARBOXYLATE-BINDING PROTEIN"/>
    <property type="match status" value="1"/>
</dbReference>
<dbReference type="InterPro" id="IPR006311">
    <property type="entry name" value="TAT_signal"/>
</dbReference>
<dbReference type="Gene3D" id="3.40.190.10">
    <property type="entry name" value="Periplasmic binding protein-like II"/>
    <property type="match status" value="1"/>
</dbReference>
<gene>
    <name evidence="3" type="ORF">CAL25_05465</name>
</gene>
<comment type="caution">
    <text evidence="3">The sequence shown here is derived from an EMBL/GenBank/DDBJ whole genome shotgun (WGS) entry which is preliminary data.</text>
</comment>
<feature type="region of interest" description="Disordered" evidence="2">
    <location>
        <begin position="1"/>
        <end position="33"/>
    </location>
</feature>
<dbReference type="RefSeq" id="WP_094798952.1">
    <property type="nucleotide sequence ID" value="NZ_NEVP01000003.1"/>
</dbReference>
<dbReference type="AlphaFoldDB" id="A0A261TX71"/>
<dbReference type="Gene3D" id="3.40.190.150">
    <property type="entry name" value="Bordetella uptake gene, domain 1"/>
    <property type="match status" value="1"/>
</dbReference>
<dbReference type="PIRSF" id="PIRSF017082">
    <property type="entry name" value="YflP"/>
    <property type="match status" value="1"/>
</dbReference>
<keyword evidence="4" id="KW-1185">Reference proteome</keyword>
<evidence type="ECO:0000256" key="1">
    <source>
        <dbReference type="ARBA" id="ARBA00006987"/>
    </source>
</evidence>
<dbReference type="Proteomes" id="UP000216913">
    <property type="component" value="Unassembled WGS sequence"/>
</dbReference>
<dbReference type="InterPro" id="IPR042100">
    <property type="entry name" value="Bug_dom1"/>
</dbReference>
<dbReference type="PANTHER" id="PTHR42928:SF5">
    <property type="entry name" value="BLR1237 PROTEIN"/>
    <property type="match status" value="1"/>
</dbReference>
<evidence type="ECO:0000313" key="4">
    <source>
        <dbReference type="Proteomes" id="UP000216913"/>
    </source>
</evidence>
<dbReference type="SUPFAM" id="SSF53850">
    <property type="entry name" value="Periplasmic binding protein-like II"/>
    <property type="match status" value="1"/>
</dbReference>
<reference evidence="3 4" key="1">
    <citation type="submission" date="2017-05" db="EMBL/GenBank/DDBJ databases">
        <title>Complete and WGS of Bordetella genogroups.</title>
        <authorList>
            <person name="Spilker T."/>
            <person name="LiPuma J."/>
        </authorList>
    </citation>
    <scope>NUCLEOTIDE SEQUENCE [LARGE SCALE GENOMIC DNA]</scope>
    <source>
        <strain evidence="3 4">AU10456</strain>
    </source>
</reference>
<name>A0A261TX71_9BORD</name>
<comment type="similarity">
    <text evidence="1">Belongs to the UPF0065 (bug) family.</text>
</comment>
<evidence type="ECO:0000256" key="2">
    <source>
        <dbReference type="SAM" id="MobiDB-lite"/>
    </source>
</evidence>
<dbReference type="Pfam" id="PF03401">
    <property type="entry name" value="TctC"/>
    <property type="match status" value="1"/>
</dbReference>
<organism evidence="3 4">
    <name type="scientific">Bordetella genomosp. 5</name>
    <dbReference type="NCBI Taxonomy" id="1395608"/>
    <lineage>
        <taxon>Bacteria</taxon>
        <taxon>Pseudomonadati</taxon>
        <taxon>Pseudomonadota</taxon>
        <taxon>Betaproteobacteria</taxon>
        <taxon>Burkholderiales</taxon>
        <taxon>Alcaligenaceae</taxon>
        <taxon>Bordetella</taxon>
    </lineage>
</organism>
<protein>
    <submittedName>
        <fullName evidence="3">MFS transporter</fullName>
    </submittedName>
</protein>
<dbReference type="OrthoDB" id="8678477at2"/>
<dbReference type="EMBL" id="NEVP01000003">
    <property type="protein sequence ID" value="OZI54229.1"/>
    <property type="molecule type" value="Genomic_DNA"/>
</dbReference>
<evidence type="ECO:0000313" key="3">
    <source>
        <dbReference type="EMBL" id="OZI54229.1"/>
    </source>
</evidence>
<accession>A0A261TX71</accession>
<feature type="compositionally biased region" description="Polar residues" evidence="2">
    <location>
        <begin position="1"/>
        <end position="19"/>
    </location>
</feature>
<proteinExistence type="inferred from homology"/>
<dbReference type="InterPro" id="IPR005064">
    <property type="entry name" value="BUG"/>
</dbReference>